<evidence type="ECO:0000313" key="2">
    <source>
        <dbReference type="EMBL" id="CAH1978608.1"/>
    </source>
</evidence>
<evidence type="ECO:0000256" key="1">
    <source>
        <dbReference type="SAM" id="MobiDB-lite"/>
    </source>
</evidence>
<accession>A0A9P0KRH4</accession>
<reference evidence="2" key="1">
    <citation type="submission" date="2022-03" db="EMBL/GenBank/DDBJ databases">
        <authorList>
            <person name="Sayadi A."/>
        </authorList>
    </citation>
    <scope>NUCLEOTIDE SEQUENCE</scope>
</reference>
<name>A0A9P0KRH4_ACAOB</name>
<protein>
    <submittedName>
        <fullName evidence="2">Uncharacterized protein</fullName>
    </submittedName>
</protein>
<keyword evidence="3" id="KW-1185">Reference proteome</keyword>
<sequence length="140" mass="15562">MKLVEWIYIWCNRTSNTSPCSTHLAHNFLTRLGGVVLVDWVRGKRDRVQHSEDIRVEAREVGSRQPERRQATGGGAATDTSGAGDHSCLSGRSDERSSGMLQVVPRHLPPLPSLLTPPTQRLLPRPPNNPRANRSLEKIP</sequence>
<dbReference type="Proteomes" id="UP001152888">
    <property type="component" value="Unassembled WGS sequence"/>
</dbReference>
<proteinExistence type="predicted"/>
<organism evidence="2 3">
    <name type="scientific">Acanthoscelides obtectus</name>
    <name type="common">Bean weevil</name>
    <name type="synonym">Bruchus obtectus</name>
    <dbReference type="NCBI Taxonomy" id="200917"/>
    <lineage>
        <taxon>Eukaryota</taxon>
        <taxon>Metazoa</taxon>
        <taxon>Ecdysozoa</taxon>
        <taxon>Arthropoda</taxon>
        <taxon>Hexapoda</taxon>
        <taxon>Insecta</taxon>
        <taxon>Pterygota</taxon>
        <taxon>Neoptera</taxon>
        <taxon>Endopterygota</taxon>
        <taxon>Coleoptera</taxon>
        <taxon>Polyphaga</taxon>
        <taxon>Cucujiformia</taxon>
        <taxon>Chrysomeloidea</taxon>
        <taxon>Chrysomelidae</taxon>
        <taxon>Bruchinae</taxon>
        <taxon>Bruchini</taxon>
        <taxon>Acanthoscelides</taxon>
    </lineage>
</organism>
<gene>
    <name evidence="2" type="ORF">ACAOBT_LOCUS13203</name>
</gene>
<feature type="compositionally biased region" description="Low complexity" evidence="1">
    <location>
        <begin position="113"/>
        <end position="123"/>
    </location>
</feature>
<dbReference type="AlphaFoldDB" id="A0A9P0KRH4"/>
<comment type="caution">
    <text evidence="2">The sequence shown here is derived from an EMBL/GenBank/DDBJ whole genome shotgun (WGS) entry which is preliminary data.</text>
</comment>
<feature type="region of interest" description="Disordered" evidence="1">
    <location>
        <begin position="56"/>
        <end position="140"/>
    </location>
</feature>
<feature type="compositionally biased region" description="Basic and acidic residues" evidence="1">
    <location>
        <begin position="56"/>
        <end position="70"/>
    </location>
</feature>
<dbReference type="EMBL" id="CAKOFQ010006873">
    <property type="protein sequence ID" value="CAH1978608.1"/>
    <property type="molecule type" value="Genomic_DNA"/>
</dbReference>
<evidence type="ECO:0000313" key="3">
    <source>
        <dbReference type="Proteomes" id="UP001152888"/>
    </source>
</evidence>